<evidence type="ECO:0000259" key="8">
    <source>
        <dbReference type="Pfam" id="PF05922"/>
    </source>
</evidence>
<reference evidence="9 10" key="1">
    <citation type="journal article" date="2018" name="Evol. Lett.">
        <title>Horizontal gene cluster transfer increased hallucinogenic mushroom diversity.</title>
        <authorList>
            <person name="Reynolds H.T."/>
            <person name="Vijayakumar V."/>
            <person name="Gluck-Thaler E."/>
            <person name="Korotkin H.B."/>
            <person name="Matheny P.B."/>
            <person name="Slot J.C."/>
        </authorList>
    </citation>
    <scope>NUCLEOTIDE SEQUENCE [LARGE SCALE GENOMIC DNA]</scope>
    <source>
        <strain evidence="9 10">2631</strain>
    </source>
</reference>
<organism evidence="9 10">
    <name type="scientific">Psilocybe cyanescens</name>
    <dbReference type="NCBI Taxonomy" id="93625"/>
    <lineage>
        <taxon>Eukaryota</taxon>
        <taxon>Fungi</taxon>
        <taxon>Dikarya</taxon>
        <taxon>Basidiomycota</taxon>
        <taxon>Agaricomycotina</taxon>
        <taxon>Agaricomycetes</taxon>
        <taxon>Agaricomycetidae</taxon>
        <taxon>Agaricales</taxon>
        <taxon>Agaricineae</taxon>
        <taxon>Strophariaceae</taxon>
        <taxon>Psilocybe</taxon>
    </lineage>
</organism>
<dbReference type="GO" id="GO:0005615">
    <property type="term" value="C:extracellular space"/>
    <property type="evidence" value="ECO:0007669"/>
    <property type="project" value="TreeGrafter"/>
</dbReference>
<dbReference type="EMBL" id="NHYD01001045">
    <property type="protein sequence ID" value="PPQ92426.1"/>
    <property type="molecule type" value="Genomic_DNA"/>
</dbReference>
<evidence type="ECO:0008006" key="11">
    <source>
        <dbReference type="Google" id="ProtNLM"/>
    </source>
</evidence>
<keyword evidence="6" id="KW-0732">Signal</keyword>
<sequence>MQFFTAILLAVSLVLPTTLAAPRPLRQVQRFSGETTGKYIVKFKSGASRKNFINKHNLKNKVADWDLLNGFAGDFDEATLDELRLIEDVEYIAEDGIMHTMATVTQTNAPWGLQRISQDAKLTSTSTTALTYTYKYDSTAGAGVDIYVVDTGIYTAHSDFGGRASWGASFGGYANSDGNGHGTHCAGTAAGTRYGVAKAANLIAVKVLSDAGFVVLVPPPELLFTNFDISVSGLNWVLTQARASGRPSVVSMSLGGSTATALDNAVTSLTAAGIHVVVAAGNSNTNAANTSPARAPSAITVGASAIDDVRSSFSNYGAVVDIFAPGTGITSTWIGSTTATNNISGTSMACVLSLTGYFVTMLATPHVAGLVAYLISKDGNVSPAAMATKLQSLAVKGVLTSIPSGTVNSLANNA</sequence>
<dbReference type="CDD" id="cd04077">
    <property type="entry name" value="Peptidases_S8_PCSK9_ProteinaseK_like"/>
    <property type="match status" value="1"/>
</dbReference>
<evidence type="ECO:0000256" key="3">
    <source>
        <dbReference type="ARBA" id="ARBA00022801"/>
    </source>
</evidence>
<dbReference type="InterPro" id="IPR015500">
    <property type="entry name" value="Peptidase_S8_subtilisin-rel"/>
</dbReference>
<comment type="caution">
    <text evidence="9">The sequence shown here is derived from an EMBL/GenBank/DDBJ whole genome shotgun (WGS) entry which is preliminary data.</text>
</comment>
<dbReference type="Gene3D" id="3.30.70.80">
    <property type="entry name" value="Peptidase S8 propeptide/proteinase inhibitor I9"/>
    <property type="match status" value="1"/>
</dbReference>
<evidence type="ECO:0000256" key="5">
    <source>
        <dbReference type="PROSITE-ProRule" id="PRU01240"/>
    </source>
</evidence>
<dbReference type="Proteomes" id="UP000283269">
    <property type="component" value="Unassembled WGS sequence"/>
</dbReference>
<dbReference type="InterPro" id="IPR050131">
    <property type="entry name" value="Peptidase_S8_subtilisin-like"/>
</dbReference>
<dbReference type="PRINTS" id="PR00723">
    <property type="entry name" value="SUBTILISIN"/>
</dbReference>
<dbReference type="OrthoDB" id="19448at2759"/>
<dbReference type="SUPFAM" id="SSF54897">
    <property type="entry name" value="Protease propeptides/inhibitors"/>
    <property type="match status" value="1"/>
</dbReference>
<keyword evidence="4" id="KW-0720">Serine protease</keyword>
<dbReference type="SUPFAM" id="SSF52743">
    <property type="entry name" value="Subtilisin-like"/>
    <property type="match status" value="1"/>
</dbReference>
<accession>A0A409XP03</accession>
<dbReference type="InterPro" id="IPR022398">
    <property type="entry name" value="Peptidase_S8_His-AS"/>
</dbReference>
<comment type="similarity">
    <text evidence="1 5">Belongs to the peptidase S8 family.</text>
</comment>
<dbReference type="Pfam" id="PF05922">
    <property type="entry name" value="Inhibitor_I9"/>
    <property type="match status" value="1"/>
</dbReference>
<dbReference type="STRING" id="93625.A0A409XP03"/>
<evidence type="ECO:0000313" key="10">
    <source>
        <dbReference type="Proteomes" id="UP000283269"/>
    </source>
</evidence>
<dbReference type="InterPro" id="IPR037045">
    <property type="entry name" value="S8pro/Inhibitor_I9_sf"/>
</dbReference>
<dbReference type="InterPro" id="IPR036852">
    <property type="entry name" value="Peptidase_S8/S53_dom_sf"/>
</dbReference>
<dbReference type="PANTHER" id="PTHR43806:SF58">
    <property type="entry name" value="ALKALINE PROTEASE 1-RELATED"/>
    <property type="match status" value="1"/>
</dbReference>
<dbReference type="InParanoid" id="A0A409XP03"/>
<feature type="signal peptide" evidence="6">
    <location>
        <begin position="1"/>
        <end position="20"/>
    </location>
</feature>
<dbReference type="InterPro" id="IPR034193">
    <property type="entry name" value="PCSK9_ProteinaseK-like"/>
</dbReference>
<evidence type="ECO:0000256" key="2">
    <source>
        <dbReference type="ARBA" id="ARBA00022670"/>
    </source>
</evidence>
<evidence type="ECO:0000256" key="4">
    <source>
        <dbReference type="ARBA" id="ARBA00022825"/>
    </source>
</evidence>
<name>A0A409XP03_PSICY</name>
<dbReference type="Pfam" id="PF00082">
    <property type="entry name" value="Peptidase_S8"/>
    <property type="match status" value="1"/>
</dbReference>
<keyword evidence="2" id="KW-0645">Protease</keyword>
<dbReference type="PANTHER" id="PTHR43806">
    <property type="entry name" value="PEPTIDASE S8"/>
    <property type="match status" value="1"/>
</dbReference>
<feature type="domain" description="Inhibitor I9" evidence="8">
    <location>
        <begin position="67"/>
        <end position="101"/>
    </location>
</feature>
<dbReference type="Gene3D" id="3.40.50.200">
    <property type="entry name" value="Peptidase S8/S53 domain"/>
    <property type="match status" value="1"/>
</dbReference>
<feature type="chain" id="PRO_5018994239" description="Peptidase S8/S53 domain-containing protein" evidence="6">
    <location>
        <begin position="21"/>
        <end position="414"/>
    </location>
</feature>
<proteinExistence type="inferred from homology"/>
<dbReference type="InterPro" id="IPR023827">
    <property type="entry name" value="Peptidase_S8_Asp-AS"/>
</dbReference>
<dbReference type="PROSITE" id="PS00137">
    <property type="entry name" value="SUBTILASE_HIS"/>
    <property type="match status" value="1"/>
</dbReference>
<keyword evidence="3" id="KW-0378">Hydrolase</keyword>
<dbReference type="InterPro" id="IPR000209">
    <property type="entry name" value="Peptidase_S8/S53_dom"/>
</dbReference>
<dbReference type="PROSITE" id="PS00136">
    <property type="entry name" value="SUBTILASE_ASP"/>
    <property type="match status" value="1"/>
</dbReference>
<comment type="caution">
    <text evidence="5">Lacks conserved residue(s) required for the propagation of feature annotation.</text>
</comment>
<evidence type="ECO:0000313" key="9">
    <source>
        <dbReference type="EMBL" id="PPQ92426.1"/>
    </source>
</evidence>
<evidence type="ECO:0000256" key="6">
    <source>
        <dbReference type="SAM" id="SignalP"/>
    </source>
</evidence>
<dbReference type="PROSITE" id="PS51892">
    <property type="entry name" value="SUBTILASE"/>
    <property type="match status" value="1"/>
</dbReference>
<dbReference type="InterPro" id="IPR010259">
    <property type="entry name" value="S8pro/Inhibitor_I9"/>
</dbReference>
<protein>
    <recommendedName>
        <fullName evidence="11">Peptidase S8/S53 domain-containing protein</fullName>
    </recommendedName>
</protein>
<dbReference type="AlphaFoldDB" id="A0A409XP03"/>
<keyword evidence="10" id="KW-1185">Reference proteome</keyword>
<gene>
    <name evidence="9" type="ORF">CVT25_008647</name>
</gene>
<feature type="domain" description="Peptidase S8/S53" evidence="7">
    <location>
        <begin position="141"/>
        <end position="394"/>
    </location>
</feature>
<dbReference type="GO" id="GO:0006508">
    <property type="term" value="P:proteolysis"/>
    <property type="evidence" value="ECO:0007669"/>
    <property type="project" value="UniProtKB-KW"/>
</dbReference>
<dbReference type="GO" id="GO:0004252">
    <property type="term" value="F:serine-type endopeptidase activity"/>
    <property type="evidence" value="ECO:0007669"/>
    <property type="project" value="InterPro"/>
</dbReference>
<evidence type="ECO:0000256" key="1">
    <source>
        <dbReference type="ARBA" id="ARBA00011073"/>
    </source>
</evidence>
<dbReference type="FunFam" id="3.40.50.200:FF:000014">
    <property type="entry name" value="Proteinase K"/>
    <property type="match status" value="1"/>
</dbReference>
<evidence type="ECO:0000259" key="7">
    <source>
        <dbReference type="Pfam" id="PF00082"/>
    </source>
</evidence>